<dbReference type="InterPro" id="IPR045034">
    <property type="entry name" value="O-acyltransferase_WSD1-like"/>
</dbReference>
<name>A0A2U1PYC6_ARTAN</name>
<reference evidence="2 3" key="1">
    <citation type="journal article" date="2018" name="Mol. Plant">
        <title>The genome of Artemisia annua provides insight into the evolution of Asteraceae family and artemisinin biosynthesis.</title>
        <authorList>
            <person name="Shen Q."/>
            <person name="Zhang L."/>
            <person name="Liao Z."/>
            <person name="Wang S."/>
            <person name="Yan T."/>
            <person name="Shi P."/>
            <person name="Liu M."/>
            <person name="Fu X."/>
            <person name="Pan Q."/>
            <person name="Wang Y."/>
            <person name="Lv Z."/>
            <person name="Lu X."/>
            <person name="Zhang F."/>
            <person name="Jiang W."/>
            <person name="Ma Y."/>
            <person name="Chen M."/>
            <person name="Hao X."/>
            <person name="Li L."/>
            <person name="Tang Y."/>
            <person name="Lv G."/>
            <person name="Zhou Y."/>
            <person name="Sun X."/>
            <person name="Brodelius P.E."/>
            <person name="Rose J.K.C."/>
            <person name="Tang K."/>
        </authorList>
    </citation>
    <scope>NUCLEOTIDE SEQUENCE [LARGE SCALE GENOMIC DNA]</scope>
    <source>
        <strain evidence="3">cv. Huhao1</strain>
        <tissue evidence="2">Leaf</tissue>
    </source>
</reference>
<evidence type="ECO:0000259" key="1">
    <source>
        <dbReference type="Pfam" id="PF06974"/>
    </source>
</evidence>
<dbReference type="EMBL" id="PKPP01000601">
    <property type="protein sequence ID" value="PWA90778.1"/>
    <property type="molecule type" value="Genomic_DNA"/>
</dbReference>
<keyword evidence="3" id="KW-1185">Reference proteome</keyword>
<dbReference type="OrthoDB" id="619536at2759"/>
<proteinExistence type="predicted"/>
<dbReference type="Pfam" id="PF06974">
    <property type="entry name" value="WS_DGAT_C"/>
    <property type="match status" value="1"/>
</dbReference>
<dbReference type="Proteomes" id="UP000245207">
    <property type="component" value="Unassembled WGS sequence"/>
</dbReference>
<dbReference type="GO" id="GO:0008374">
    <property type="term" value="F:O-acyltransferase activity"/>
    <property type="evidence" value="ECO:0007669"/>
    <property type="project" value="InterPro"/>
</dbReference>
<dbReference type="PANTHER" id="PTHR31650:SF79">
    <property type="entry name" value="O-ACYLTRANSFERASE (WSD1-LIKE) FAMILY PROTEIN-RELATED"/>
    <property type="match status" value="1"/>
</dbReference>
<keyword evidence="2" id="KW-0012">Acyltransferase</keyword>
<dbReference type="STRING" id="35608.A0A2U1PYC6"/>
<dbReference type="PANTHER" id="PTHR31650">
    <property type="entry name" value="O-ACYLTRANSFERASE (WSD1-LIKE) FAMILY PROTEIN"/>
    <property type="match status" value="1"/>
</dbReference>
<keyword evidence="2" id="KW-0808">Transferase</keyword>
<organism evidence="2 3">
    <name type="scientific">Artemisia annua</name>
    <name type="common">Sweet wormwood</name>
    <dbReference type="NCBI Taxonomy" id="35608"/>
    <lineage>
        <taxon>Eukaryota</taxon>
        <taxon>Viridiplantae</taxon>
        <taxon>Streptophyta</taxon>
        <taxon>Embryophyta</taxon>
        <taxon>Tracheophyta</taxon>
        <taxon>Spermatophyta</taxon>
        <taxon>Magnoliopsida</taxon>
        <taxon>eudicotyledons</taxon>
        <taxon>Gunneridae</taxon>
        <taxon>Pentapetalae</taxon>
        <taxon>asterids</taxon>
        <taxon>campanulids</taxon>
        <taxon>Asterales</taxon>
        <taxon>Asteraceae</taxon>
        <taxon>Asteroideae</taxon>
        <taxon>Anthemideae</taxon>
        <taxon>Artemisiinae</taxon>
        <taxon>Artemisia</taxon>
    </lineage>
</organism>
<comment type="caution">
    <text evidence="2">The sequence shown here is derived from an EMBL/GenBank/DDBJ whole genome shotgun (WGS) entry which is preliminary data.</text>
</comment>
<protein>
    <submittedName>
        <fullName evidence="2">O-acyltransferase, WSD1 domain-containing protein</fullName>
    </submittedName>
</protein>
<feature type="domain" description="O-acyltransferase WSD1 C-terminal" evidence="1">
    <location>
        <begin position="1"/>
        <end position="69"/>
    </location>
</feature>
<sequence length="79" mass="8566">MPGPQEEIAFCRHEVAYLAPSSYGIPGALMITAVSYVDKVTFAVLVDEAIVPDPQKLCADLQESFYLIKTSVSAVEECV</sequence>
<evidence type="ECO:0000313" key="3">
    <source>
        <dbReference type="Proteomes" id="UP000245207"/>
    </source>
</evidence>
<gene>
    <name evidence="2" type="ORF">CTI12_AA094630</name>
</gene>
<evidence type="ECO:0000313" key="2">
    <source>
        <dbReference type="EMBL" id="PWA90778.1"/>
    </source>
</evidence>
<dbReference type="InterPro" id="IPR009721">
    <property type="entry name" value="O-acyltransferase_WSD1_C"/>
</dbReference>
<dbReference type="GO" id="GO:0019432">
    <property type="term" value="P:triglyceride biosynthetic process"/>
    <property type="evidence" value="ECO:0007669"/>
    <property type="project" value="TreeGrafter"/>
</dbReference>
<accession>A0A2U1PYC6</accession>
<dbReference type="GO" id="GO:0005886">
    <property type="term" value="C:plasma membrane"/>
    <property type="evidence" value="ECO:0007669"/>
    <property type="project" value="TreeGrafter"/>
</dbReference>
<dbReference type="AlphaFoldDB" id="A0A2U1PYC6"/>